<reference evidence="2 3" key="1">
    <citation type="journal article" date="2014" name="ISME J.">
        <title>Adaptation of an abundant Roseobacter RCA organism to pelagic systems revealed by genomic and transcriptomic analyses.</title>
        <authorList>
            <person name="Voget S."/>
            <person name="Wemheuer B."/>
            <person name="Brinkhoff T."/>
            <person name="Vollmers J."/>
            <person name="Dietrich S."/>
            <person name="Giebel H.A."/>
            <person name="Beardsley C."/>
            <person name="Sardemann C."/>
            <person name="Bakenhus I."/>
            <person name="Billerbeck S."/>
            <person name="Daniel R."/>
            <person name="Simon M."/>
        </authorList>
    </citation>
    <scope>NUCLEOTIDE SEQUENCE [LARGE SCALE GENOMIC DNA]</scope>
    <source>
        <strain evidence="2 3">RCA23</strain>
    </source>
</reference>
<keyword evidence="1" id="KW-1133">Transmembrane helix</keyword>
<dbReference type="Pfam" id="PF10067">
    <property type="entry name" value="DUF2306"/>
    <property type="match status" value="1"/>
</dbReference>
<evidence type="ECO:0000256" key="1">
    <source>
        <dbReference type="SAM" id="Phobius"/>
    </source>
</evidence>
<evidence type="ECO:0000313" key="3">
    <source>
        <dbReference type="Proteomes" id="UP000028680"/>
    </source>
</evidence>
<feature type="transmembrane region" description="Helical" evidence="1">
    <location>
        <begin position="12"/>
        <end position="32"/>
    </location>
</feature>
<dbReference type="RefSeq" id="WP_052376967.1">
    <property type="nucleotide sequence ID" value="NZ_CP003984.1"/>
</dbReference>
<keyword evidence="1" id="KW-0812">Transmembrane</keyword>
<feature type="transmembrane region" description="Helical" evidence="1">
    <location>
        <begin position="44"/>
        <end position="61"/>
    </location>
</feature>
<dbReference type="InterPro" id="IPR018750">
    <property type="entry name" value="DUF2306_membrane"/>
</dbReference>
<keyword evidence="1" id="KW-0472">Membrane</keyword>
<feature type="transmembrane region" description="Helical" evidence="1">
    <location>
        <begin position="137"/>
        <end position="154"/>
    </location>
</feature>
<dbReference type="KEGG" id="ptp:RCA23_c02570"/>
<evidence type="ECO:0000313" key="2">
    <source>
        <dbReference type="EMBL" id="AII85822.1"/>
    </source>
</evidence>
<name>A0AAN0VH71_9RHOB</name>
<sequence>MNFQEFFNSDPVIVVHVICGLCAFIVGPIALYSNARQALHRAAGYLWVFSMILLAGTSFFIEGLKAFGRFGPIHLLSVLTLWSIFEAMRQIYRGNMILHRRIMTNLYWYGLVIAGLFNFLPGRLVNRAVLGDASADMGYVVIISGAACLLGWHLKDRRKFLARAAVAGGRKF</sequence>
<protein>
    <submittedName>
        <fullName evidence="2">Membrane protein-like protein</fullName>
    </submittedName>
</protein>
<gene>
    <name evidence="2" type="ORF">RCA23_c02570</name>
</gene>
<dbReference type="EMBL" id="CP003984">
    <property type="protein sequence ID" value="AII85822.1"/>
    <property type="molecule type" value="Genomic_DNA"/>
</dbReference>
<proteinExistence type="predicted"/>
<dbReference type="AlphaFoldDB" id="A0AAN0VH71"/>
<feature type="transmembrane region" description="Helical" evidence="1">
    <location>
        <begin position="67"/>
        <end position="85"/>
    </location>
</feature>
<accession>A0AAN0VH71</accession>
<keyword evidence="3" id="KW-1185">Reference proteome</keyword>
<dbReference type="Proteomes" id="UP000028680">
    <property type="component" value="Chromosome"/>
</dbReference>
<organism evidence="2 3">
    <name type="scientific">Planktomarina temperata RCA23</name>
    <dbReference type="NCBI Taxonomy" id="666509"/>
    <lineage>
        <taxon>Bacteria</taxon>
        <taxon>Pseudomonadati</taxon>
        <taxon>Pseudomonadota</taxon>
        <taxon>Alphaproteobacteria</taxon>
        <taxon>Rhodobacterales</taxon>
        <taxon>Paracoccaceae</taxon>
        <taxon>Planktomarina</taxon>
    </lineage>
</organism>
<feature type="transmembrane region" description="Helical" evidence="1">
    <location>
        <begin position="106"/>
        <end position="125"/>
    </location>
</feature>